<dbReference type="RefSeq" id="WP_254013167.1">
    <property type="nucleotide sequence ID" value="NZ_JAMZMM010000198.1"/>
</dbReference>
<feature type="domain" description="Fe-S metabolism associated" evidence="2">
    <location>
        <begin position="17"/>
        <end position="135"/>
    </location>
</feature>
<organism evidence="3 4">
    <name type="scientific">Limnofasciculus baicalensis BBK-W-15</name>
    <dbReference type="NCBI Taxonomy" id="2699891"/>
    <lineage>
        <taxon>Bacteria</taxon>
        <taxon>Bacillati</taxon>
        <taxon>Cyanobacteriota</taxon>
        <taxon>Cyanophyceae</taxon>
        <taxon>Coleofasciculales</taxon>
        <taxon>Coleofasciculaceae</taxon>
        <taxon>Limnofasciculus</taxon>
        <taxon>Limnofasciculus baicalensis</taxon>
    </lineage>
</organism>
<evidence type="ECO:0000259" key="2">
    <source>
        <dbReference type="Pfam" id="PF02657"/>
    </source>
</evidence>
<proteinExistence type="inferred from homology"/>
<dbReference type="PANTHER" id="PTHR43597:SF5">
    <property type="entry name" value="SUFE-LIKE PROTEIN 2, CHLOROPLASTIC"/>
    <property type="match status" value="1"/>
</dbReference>
<dbReference type="EMBL" id="JAMZMM010000198">
    <property type="protein sequence ID" value="MCP2730407.1"/>
    <property type="molecule type" value="Genomic_DNA"/>
</dbReference>
<comment type="similarity">
    <text evidence="1">Belongs to the SufE family.</text>
</comment>
<comment type="caution">
    <text evidence="3">The sequence shown here is derived from an EMBL/GenBank/DDBJ whole genome shotgun (WGS) entry which is preliminary data.</text>
</comment>
<dbReference type="Gene3D" id="3.90.1010.10">
    <property type="match status" value="1"/>
</dbReference>
<protein>
    <submittedName>
        <fullName evidence="3">SufE family protein</fullName>
    </submittedName>
</protein>
<evidence type="ECO:0000313" key="3">
    <source>
        <dbReference type="EMBL" id="MCP2730407.1"/>
    </source>
</evidence>
<gene>
    <name evidence="3" type="ORF">NJ959_18425</name>
</gene>
<evidence type="ECO:0000256" key="1">
    <source>
        <dbReference type="ARBA" id="ARBA00010282"/>
    </source>
</evidence>
<dbReference type="InterPro" id="IPR003808">
    <property type="entry name" value="Fe-S_metab-assoc_dom"/>
</dbReference>
<dbReference type="SUPFAM" id="SSF82649">
    <property type="entry name" value="SufE/NifU"/>
    <property type="match status" value="1"/>
</dbReference>
<dbReference type="Proteomes" id="UP001204953">
    <property type="component" value="Unassembled WGS sequence"/>
</dbReference>
<dbReference type="PANTHER" id="PTHR43597">
    <property type="entry name" value="SULFUR ACCEPTOR PROTEIN CSDE"/>
    <property type="match status" value="1"/>
</dbReference>
<dbReference type="Pfam" id="PF02657">
    <property type="entry name" value="SufE"/>
    <property type="match status" value="1"/>
</dbReference>
<evidence type="ECO:0000313" key="4">
    <source>
        <dbReference type="Proteomes" id="UP001204953"/>
    </source>
</evidence>
<keyword evidence="4" id="KW-1185">Reference proteome</keyword>
<reference evidence="3" key="1">
    <citation type="submission" date="2022-06" db="EMBL/GenBank/DDBJ databases">
        <title>New cyanobacteria of genus Symplocastrum in benthos of Lake Baikal.</title>
        <authorList>
            <person name="Sorokovikova E."/>
            <person name="Tikhonova I."/>
            <person name="Krasnopeev A."/>
            <person name="Evseev P."/>
            <person name="Gladkikh A."/>
            <person name="Belykh O."/>
        </authorList>
    </citation>
    <scope>NUCLEOTIDE SEQUENCE</scope>
    <source>
        <strain evidence="3">BBK-W-15</strain>
    </source>
</reference>
<name>A0AAE3GUP6_9CYAN</name>
<accession>A0AAE3GUP6</accession>
<dbReference type="AlphaFoldDB" id="A0AAE3GUP6"/>
<sequence>MLSTSTSLPDALAKIVDRFKRRTNPKQRYEQLLWYAKRLKDMSEVDKTPENKVSGCVSQVFITANLEDGKVWYQGDSDAQLVKGLVALLIEGLNGLTPEEIVQVSPDFIQEMGLNVSLTPSRANGFYNIFQIMKKKALGFQLGTSIEPLN</sequence>